<dbReference type="Gene3D" id="3.40.190.10">
    <property type="entry name" value="Periplasmic binding protein-like II"/>
    <property type="match status" value="2"/>
</dbReference>
<organism evidence="6 7">
    <name type="scientific">Pseudomonas syringae pv. tomato</name>
    <dbReference type="NCBI Taxonomy" id="323"/>
    <lineage>
        <taxon>Bacteria</taxon>
        <taxon>Pseudomonadati</taxon>
        <taxon>Pseudomonadota</taxon>
        <taxon>Gammaproteobacteria</taxon>
        <taxon>Pseudomonadales</taxon>
        <taxon>Pseudomonadaceae</taxon>
        <taxon>Pseudomonas</taxon>
    </lineage>
</organism>
<dbReference type="PRINTS" id="PR00039">
    <property type="entry name" value="HTHLYSR"/>
</dbReference>
<sequence length="301" mass="33661">MRTDLKHLRYFVVLAEQRHFGRAAEILHMAQPPLSQQIKALEESLGVELFDRTVRPIGLTAAGRTLLREARQILAQVERAETNTRRAGTAENGQLRIGLTGTATLEFAAPVIALFKERFPHVQLSLEEMSSPQQQQAVQKGDIHIGFIRPPVIDENLEVSLVHQEPFIVALPTQHALANDDGIRLRELVDMPLVVFDSMDAPGFRDLIFHLCATADYRPPSIQEGHQVSTMLCLVASNAGFALVPQSARRIQLDGVTFQPLLDESPLIELYAICSRDKKAPFIEEFLRAIDDCRAAKFLTR</sequence>
<evidence type="ECO:0000256" key="1">
    <source>
        <dbReference type="ARBA" id="ARBA00009437"/>
    </source>
</evidence>
<comment type="similarity">
    <text evidence="1">Belongs to the LysR transcriptional regulatory family.</text>
</comment>
<dbReference type="InterPro" id="IPR036388">
    <property type="entry name" value="WH-like_DNA-bd_sf"/>
</dbReference>
<dbReference type="PROSITE" id="PS50931">
    <property type="entry name" value="HTH_LYSR"/>
    <property type="match status" value="1"/>
</dbReference>
<reference evidence="6 7" key="1">
    <citation type="journal article" date="2017" name="Mol. Ecol.">
        <title>Adaptation of the pathogen, Pseudomonas syringae, during experimental evolution on a native vs. alternative host plant.</title>
        <authorList>
            <person name="Meaden S."/>
            <person name="Koskella B."/>
        </authorList>
    </citation>
    <scope>NUCLEOTIDE SEQUENCE [LARGE SCALE GENOMIC DNA]</scope>
    <source>
        <strain evidence="6 7">PT23</strain>
    </source>
</reference>
<dbReference type="CDD" id="cd08414">
    <property type="entry name" value="PBP2_LTTR_aromatics_like"/>
    <property type="match status" value="1"/>
</dbReference>
<proteinExistence type="inferred from homology"/>
<dbReference type="Pfam" id="PF03466">
    <property type="entry name" value="LysR_substrate"/>
    <property type="match status" value="1"/>
</dbReference>
<dbReference type="GO" id="GO:0003677">
    <property type="term" value="F:DNA binding"/>
    <property type="evidence" value="ECO:0007669"/>
    <property type="project" value="UniProtKB-KW"/>
</dbReference>
<dbReference type="AlphaFoldDB" id="A0AB36KT82"/>
<keyword evidence="3" id="KW-0238">DNA-binding</keyword>
<dbReference type="Pfam" id="PF00126">
    <property type="entry name" value="HTH_1"/>
    <property type="match status" value="1"/>
</dbReference>
<dbReference type="EMBL" id="MSDS01000025">
    <property type="protein sequence ID" value="OPE58245.1"/>
    <property type="molecule type" value="Genomic_DNA"/>
</dbReference>
<evidence type="ECO:0000259" key="5">
    <source>
        <dbReference type="PROSITE" id="PS50931"/>
    </source>
</evidence>
<evidence type="ECO:0000256" key="2">
    <source>
        <dbReference type="ARBA" id="ARBA00023015"/>
    </source>
</evidence>
<evidence type="ECO:0000313" key="6">
    <source>
        <dbReference type="EMBL" id="OPE58245.1"/>
    </source>
</evidence>
<evidence type="ECO:0000313" key="7">
    <source>
        <dbReference type="Proteomes" id="UP000189855"/>
    </source>
</evidence>
<dbReference type="Proteomes" id="UP000189855">
    <property type="component" value="Unassembled WGS sequence"/>
</dbReference>
<dbReference type="InterPro" id="IPR005119">
    <property type="entry name" value="LysR_subst-bd"/>
</dbReference>
<dbReference type="Gene3D" id="1.10.10.10">
    <property type="entry name" value="Winged helix-like DNA-binding domain superfamily/Winged helix DNA-binding domain"/>
    <property type="match status" value="1"/>
</dbReference>
<dbReference type="GO" id="GO:0003700">
    <property type="term" value="F:DNA-binding transcription factor activity"/>
    <property type="evidence" value="ECO:0007669"/>
    <property type="project" value="InterPro"/>
</dbReference>
<accession>A0AB36KT82</accession>
<evidence type="ECO:0000256" key="4">
    <source>
        <dbReference type="ARBA" id="ARBA00023163"/>
    </source>
</evidence>
<comment type="caution">
    <text evidence="6">The sequence shown here is derived from an EMBL/GenBank/DDBJ whole genome shotgun (WGS) entry which is preliminary data.</text>
</comment>
<dbReference type="InterPro" id="IPR000847">
    <property type="entry name" value="LysR_HTH_N"/>
</dbReference>
<dbReference type="SUPFAM" id="SSF53850">
    <property type="entry name" value="Periplasmic binding protein-like II"/>
    <property type="match status" value="1"/>
</dbReference>
<keyword evidence="4" id="KW-0804">Transcription</keyword>
<keyword evidence="2" id="KW-0805">Transcription regulation</keyword>
<dbReference type="InterPro" id="IPR036390">
    <property type="entry name" value="WH_DNA-bd_sf"/>
</dbReference>
<dbReference type="GO" id="GO:0032993">
    <property type="term" value="C:protein-DNA complex"/>
    <property type="evidence" value="ECO:0007669"/>
    <property type="project" value="TreeGrafter"/>
</dbReference>
<name>A0AB36KT82_PSEUB</name>
<dbReference type="RefSeq" id="WP_054090304.1">
    <property type="nucleotide sequence ID" value="NZ_JAIFYV010000102.1"/>
</dbReference>
<gene>
    <name evidence="6" type="ORF">BTW15_20150</name>
</gene>
<dbReference type="FunFam" id="1.10.10.10:FF:000001">
    <property type="entry name" value="LysR family transcriptional regulator"/>
    <property type="match status" value="1"/>
</dbReference>
<evidence type="ECO:0000256" key="3">
    <source>
        <dbReference type="ARBA" id="ARBA00023125"/>
    </source>
</evidence>
<protein>
    <recommendedName>
        <fullName evidence="5">HTH lysR-type domain-containing protein</fullName>
    </recommendedName>
</protein>
<feature type="domain" description="HTH lysR-type" evidence="5">
    <location>
        <begin position="3"/>
        <end position="60"/>
    </location>
</feature>
<dbReference type="PANTHER" id="PTHR30346:SF0">
    <property type="entry name" value="HCA OPERON TRANSCRIPTIONAL ACTIVATOR HCAR"/>
    <property type="match status" value="1"/>
</dbReference>
<dbReference type="PANTHER" id="PTHR30346">
    <property type="entry name" value="TRANSCRIPTIONAL DUAL REGULATOR HCAR-RELATED"/>
    <property type="match status" value="1"/>
</dbReference>
<dbReference type="SUPFAM" id="SSF46785">
    <property type="entry name" value="Winged helix' DNA-binding domain"/>
    <property type="match status" value="1"/>
</dbReference>